<dbReference type="CDD" id="cd00796">
    <property type="entry name" value="INT_Rci_Hp1_C"/>
    <property type="match status" value="1"/>
</dbReference>
<dbReference type="PROSITE" id="PS51900">
    <property type="entry name" value="CB"/>
    <property type="match status" value="1"/>
</dbReference>
<dbReference type="AlphaFoldDB" id="A0A4U8YRE7"/>
<dbReference type="Pfam" id="PF00589">
    <property type="entry name" value="Phage_integrase"/>
    <property type="match status" value="1"/>
</dbReference>
<dbReference type="InterPro" id="IPR002104">
    <property type="entry name" value="Integrase_catalytic"/>
</dbReference>
<evidence type="ECO:0000313" key="9">
    <source>
        <dbReference type="Proteomes" id="UP000507962"/>
    </source>
</evidence>
<keyword evidence="2" id="KW-0229">DNA integration</keyword>
<feature type="domain" description="Core-binding (CB)" evidence="7">
    <location>
        <begin position="98"/>
        <end position="177"/>
    </location>
</feature>
<dbReference type="Gene3D" id="1.10.443.10">
    <property type="entry name" value="Intergrase catalytic core"/>
    <property type="match status" value="1"/>
</dbReference>
<dbReference type="Proteomes" id="UP000507962">
    <property type="component" value="Unassembled WGS sequence"/>
</dbReference>
<dbReference type="InterPro" id="IPR013762">
    <property type="entry name" value="Integrase-like_cat_sf"/>
</dbReference>
<evidence type="ECO:0000256" key="2">
    <source>
        <dbReference type="ARBA" id="ARBA00022908"/>
    </source>
</evidence>
<dbReference type="PROSITE" id="PS51898">
    <property type="entry name" value="TYR_RECOMBINASE"/>
    <property type="match status" value="1"/>
</dbReference>
<dbReference type="PANTHER" id="PTHR30349">
    <property type="entry name" value="PHAGE INTEGRASE-RELATED"/>
    <property type="match status" value="1"/>
</dbReference>
<dbReference type="GO" id="GO:0015074">
    <property type="term" value="P:DNA integration"/>
    <property type="evidence" value="ECO:0007669"/>
    <property type="project" value="UniProtKB-KW"/>
</dbReference>
<feature type="domain" description="Tyr recombinase" evidence="6">
    <location>
        <begin position="204"/>
        <end position="391"/>
    </location>
</feature>
<evidence type="ECO:0000313" key="8">
    <source>
        <dbReference type="EMBL" id="VFQ44362.1"/>
    </source>
</evidence>
<accession>A0A4U8YRE7</accession>
<reference evidence="8 9" key="1">
    <citation type="submission" date="2019-03" db="EMBL/GenBank/DDBJ databases">
        <authorList>
            <person name="Nijsse B."/>
        </authorList>
    </citation>
    <scope>NUCLEOTIDE SEQUENCE [LARGE SCALE GENOMIC DNA]</scope>
    <source>
        <strain evidence="8">Desulfoluna butyratoxydans MSL71</strain>
    </source>
</reference>
<protein>
    <submittedName>
        <fullName evidence="8">Integrase catalytic domain</fullName>
    </submittedName>
</protein>
<evidence type="ECO:0000256" key="5">
    <source>
        <dbReference type="PROSITE-ProRule" id="PRU01248"/>
    </source>
</evidence>
<dbReference type="InterPro" id="IPR011010">
    <property type="entry name" value="DNA_brk_join_enz"/>
</dbReference>
<evidence type="ECO:0000256" key="3">
    <source>
        <dbReference type="ARBA" id="ARBA00023125"/>
    </source>
</evidence>
<evidence type="ECO:0000259" key="6">
    <source>
        <dbReference type="PROSITE" id="PS51898"/>
    </source>
</evidence>
<gene>
    <name evidence="8" type="ORF">MSL71_20110</name>
</gene>
<keyword evidence="9" id="KW-1185">Reference proteome</keyword>
<dbReference type="GO" id="GO:0003677">
    <property type="term" value="F:DNA binding"/>
    <property type="evidence" value="ECO:0007669"/>
    <property type="project" value="UniProtKB-UniRule"/>
</dbReference>
<dbReference type="InterPro" id="IPR044068">
    <property type="entry name" value="CB"/>
</dbReference>
<organism evidence="8 9">
    <name type="scientific">Desulfoluna butyratoxydans</name>
    <dbReference type="NCBI Taxonomy" id="231438"/>
    <lineage>
        <taxon>Bacteria</taxon>
        <taxon>Pseudomonadati</taxon>
        <taxon>Thermodesulfobacteriota</taxon>
        <taxon>Desulfobacteria</taxon>
        <taxon>Desulfobacterales</taxon>
        <taxon>Desulfolunaceae</taxon>
        <taxon>Desulfoluna</taxon>
    </lineage>
</organism>
<name>A0A4U8YRE7_9BACT</name>
<sequence>MDDRRKFRTQYPGVRYREHKVRKHIGLPDRYFFIRWRNTEERVGWASDGWNARKAADLLSIVRRNQAIGEGPQSLGEMRRVQEEARAKREAEKKRLISLGGLLIDHYLPHVKRRKRSWRDDFYRINRINSFLGHLPLPDVSPENLEGFKARLEDSGLAPATVLQYLGLIRSAFNFAIRTKIDGVFLFEGANPVKSVELPRPKGRRERFLSPAELDALVEAAAEFGWLDLRDAIVLSVNTGMRYGEIVRLEWSDVDLVHGVITVRHEEHRKPGGPCYINADTRAVFDGRERVRGEPRVFPPPNGGFMKNGSITREDISKQFAKVAKRIGLNRGVTDSSQQVVFHTLRHTFASWLALNGTDIFRIKTLMRHETISMTMRYAHLIPDATRGAVENIRPKQ</sequence>
<dbReference type="SUPFAM" id="SSF56349">
    <property type="entry name" value="DNA breaking-rejoining enzymes"/>
    <property type="match status" value="1"/>
</dbReference>
<proteinExistence type="inferred from homology"/>
<dbReference type="InterPro" id="IPR050090">
    <property type="entry name" value="Tyrosine_recombinase_XerCD"/>
</dbReference>
<dbReference type="InterPro" id="IPR010998">
    <property type="entry name" value="Integrase_recombinase_N"/>
</dbReference>
<evidence type="ECO:0000259" key="7">
    <source>
        <dbReference type="PROSITE" id="PS51900"/>
    </source>
</evidence>
<keyword evidence="3 5" id="KW-0238">DNA-binding</keyword>
<dbReference type="PANTHER" id="PTHR30349:SF64">
    <property type="entry name" value="PROPHAGE INTEGRASE INTD-RELATED"/>
    <property type="match status" value="1"/>
</dbReference>
<evidence type="ECO:0000256" key="1">
    <source>
        <dbReference type="ARBA" id="ARBA00008857"/>
    </source>
</evidence>
<evidence type="ECO:0000256" key="4">
    <source>
        <dbReference type="ARBA" id="ARBA00023172"/>
    </source>
</evidence>
<keyword evidence="4" id="KW-0233">DNA recombination</keyword>
<dbReference type="GO" id="GO:0006310">
    <property type="term" value="P:DNA recombination"/>
    <property type="evidence" value="ECO:0007669"/>
    <property type="project" value="UniProtKB-KW"/>
</dbReference>
<dbReference type="EMBL" id="CAADHO010000003">
    <property type="protein sequence ID" value="VFQ44362.1"/>
    <property type="molecule type" value="Genomic_DNA"/>
</dbReference>
<dbReference type="Gene3D" id="1.10.150.130">
    <property type="match status" value="1"/>
</dbReference>
<comment type="similarity">
    <text evidence="1">Belongs to the 'phage' integrase family.</text>
</comment>
<dbReference type="RefSeq" id="WP_180139710.1">
    <property type="nucleotide sequence ID" value="NZ_CAADHO010000003.1"/>
</dbReference>